<dbReference type="PROSITE" id="PS00719">
    <property type="entry name" value="GLYCOSYL_HYDROL_F2_1"/>
    <property type="match status" value="1"/>
</dbReference>
<comment type="subunit">
    <text evidence="4">Monomer.</text>
</comment>
<dbReference type="InterPro" id="IPR006104">
    <property type="entry name" value="Glyco_hydro_2_N"/>
</dbReference>
<dbReference type="GO" id="GO:0005990">
    <property type="term" value="P:lactose catabolic process"/>
    <property type="evidence" value="ECO:0007669"/>
    <property type="project" value="TreeGrafter"/>
</dbReference>
<proteinExistence type="inferred from homology"/>
<evidence type="ECO:0000313" key="13">
    <source>
        <dbReference type="EMBL" id="GJG59727.1"/>
    </source>
</evidence>
<dbReference type="InterPro" id="IPR011013">
    <property type="entry name" value="Gal_mutarotase_sf_dom"/>
</dbReference>
<dbReference type="InterPro" id="IPR006102">
    <property type="entry name" value="Ig-like_GH2"/>
</dbReference>
<dbReference type="Proteomes" id="UP000825483">
    <property type="component" value="Unassembled WGS sequence"/>
</dbReference>
<dbReference type="SUPFAM" id="SSF51445">
    <property type="entry name" value="(Trans)glycosidases"/>
    <property type="match status" value="1"/>
</dbReference>
<dbReference type="InterPro" id="IPR050347">
    <property type="entry name" value="Bact_Beta-galactosidase"/>
</dbReference>
<dbReference type="Gene3D" id="3.20.20.80">
    <property type="entry name" value="Glycosidases"/>
    <property type="match status" value="1"/>
</dbReference>
<evidence type="ECO:0000259" key="12">
    <source>
        <dbReference type="SMART" id="SM01038"/>
    </source>
</evidence>
<dbReference type="PANTHER" id="PTHR46323:SF2">
    <property type="entry name" value="BETA-GALACTOSIDASE"/>
    <property type="match status" value="1"/>
</dbReference>
<evidence type="ECO:0000256" key="10">
    <source>
        <dbReference type="RuleBase" id="RU361154"/>
    </source>
</evidence>
<organism evidence="13 14">
    <name type="scientific">Prevotella lacticifex</name>
    <dbReference type="NCBI Taxonomy" id="2854755"/>
    <lineage>
        <taxon>Bacteria</taxon>
        <taxon>Pseudomonadati</taxon>
        <taxon>Bacteroidota</taxon>
        <taxon>Bacteroidia</taxon>
        <taxon>Bacteroidales</taxon>
        <taxon>Prevotellaceae</taxon>
        <taxon>Prevotella</taxon>
    </lineage>
</organism>
<dbReference type="Gene3D" id="2.60.120.260">
    <property type="entry name" value="Galactose-binding domain-like"/>
    <property type="match status" value="1"/>
</dbReference>
<feature type="chain" id="PRO_5040248410" description="Beta-galactosidase" evidence="11">
    <location>
        <begin position="20"/>
        <end position="1078"/>
    </location>
</feature>
<feature type="domain" description="Beta galactosidase small chain/" evidence="12">
    <location>
        <begin position="810"/>
        <end position="1077"/>
    </location>
</feature>
<dbReference type="Pfam" id="PF02929">
    <property type="entry name" value="Bgal_small_N"/>
    <property type="match status" value="1"/>
</dbReference>
<evidence type="ECO:0000256" key="3">
    <source>
        <dbReference type="ARBA" id="ARBA00007401"/>
    </source>
</evidence>
<dbReference type="SUPFAM" id="SSF49303">
    <property type="entry name" value="beta-Galactosidase/glucuronidase domain"/>
    <property type="match status" value="1"/>
</dbReference>
<evidence type="ECO:0000313" key="14">
    <source>
        <dbReference type="Proteomes" id="UP000825483"/>
    </source>
</evidence>
<evidence type="ECO:0000256" key="5">
    <source>
        <dbReference type="ARBA" id="ARBA00012756"/>
    </source>
</evidence>
<dbReference type="SMART" id="SM01038">
    <property type="entry name" value="Bgal_small_N"/>
    <property type="match status" value="1"/>
</dbReference>
<dbReference type="InterPro" id="IPR036156">
    <property type="entry name" value="Beta-gal/glucu_dom_sf"/>
</dbReference>
<evidence type="ECO:0000256" key="1">
    <source>
        <dbReference type="ARBA" id="ARBA00001412"/>
    </source>
</evidence>
<keyword evidence="7" id="KW-0106">Calcium</keyword>
<protein>
    <recommendedName>
        <fullName evidence="5 10">Beta-galactosidase</fullName>
        <ecNumber evidence="5 10">3.2.1.23</ecNumber>
    </recommendedName>
    <alternativeName>
        <fullName evidence="9 10">Lactase</fullName>
    </alternativeName>
</protein>
<dbReference type="AlphaFoldDB" id="A0A9R1CBM7"/>
<dbReference type="InterPro" id="IPR014718">
    <property type="entry name" value="GH-type_carb-bd"/>
</dbReference>
<dbReference type="InterPro" id="IPR008979">
    <property type="entry name" value="Galactose-bd-like_sf"/>
</dbReference>
<comment type="caution">
    <text evidence="13">The sequence shown here is derived from an EMBL/GenBank/DDBJ whole genome shotgun (WGS) entry which is preliminary data.</text>
</comment>
<sequence length="1078" mass="120359">MKNFLIISVFALLPLAALAGGPADFRFNGTAAANTAAEHRDWEDEHVLCVNREPARSDFFTFTAHPGDSQMTLDGQWKFSWTKTFEERVPDFYTTTFDDRRWKEFPVPANWEVNGYGTPLYISAGYPFRIDPPRVTSEPKSAWTTYVERSPTGQYRRWFTLPATWTKGQTFLRFDGVMSAFHVWVNGQTVGYSQSSFDAAEFNITPYLKPGKNLVAVEVYKYSDGSYLEDQDFWRFGGIQRDVTLFHTPDITLSDIAIRTEPVSTVTESPDYRLLINPKLSVYGRENGDGCSVTATLLDVDGRQVATATADAATILDLNHKARNMNEWFPQRGITKFGRIVMNVASPREWTAETPYLYTLRLAVADPAGRIVCQAQQHVGFRWIKIVGGQILVNGKPIKIRGVNRNEFDPFTGRVMTENRMQQDIRLMKKANINAVRTSHYPNCARWYELCDSAGIYVMDETNAETHGLRGTIATWPDWTAAFLERTQRMAERHKNHPAVIFWSLGNESGFGASHGAMAGWLHTFDPTRPVAYEGVQTPYVRNADGADESHFPYTDPACVDIMERFYPRVKQEYLNFGVKGDGGEERPENARWEHLVDLANRQNDDRPIVAAEYAHCMGNALGNFKDYWDEFYAHRRLAGGFIWDWVDQAIGEPTGSSATGKGHALSAAVRYHFGGDYGDKPNSGAFCINGIVMADRSLTPKFWEVRSVLSPVQFQTVADSVIVVNRNSHVSLSGYKVIVERLADGSRKDRKELTLGAVLPGHRQPLMALNDCRKGLADRDIRINLTAITPAGDTVVTQQVNASRSALMFVGPKDKPSRSRSSAPVSLPSIVLSCSRAATDNDKGFGNWLAKEWNNDSLYSPRITPLGTMTNADGSETDSTRYDFAHGSIVLTVTKGPAVSENAWTTTHSLTVAIKCRGSLPPLPRLGIRLSMPREFSKVEYYGRGPWDNYPDRKTSALVGRYTSTVAEEYTHYPRPQDCGNHEDCSYVRLANAVGQSVTFATADGKPFSFSALPYSVEDIRAARHDYELKPSVAIDLHIDAAVMGLGNSSCGPGVLKKYTVDTSKPQVMRLKVTIVR</sequence>
<dbReference type="GO" id="GO:0009341">
    <property type="term" value="C:beta-galactosidase complex"/>
    <property type="evidence" value="ECO:0007669"/>
    <property type="project" value="InterPro"/>
</dbReference>
<evidence type="ECO:0000256" key="4">
    <source>
        <dbReference type="ARBA" id="ARBA00011245"/>
    </source>
</evidence>
<evidence type="ECO:0000256" key="8">
    <source>
        <dbReference type="ARBA" id="ARBA00023295"/>
    </source>
</evidence>
<dbReference type="SUPFAM" id="SSF49785">
    <property type="entry name" value="Galactose-binding domain-like"/>
    <property type="match status" value="1"/>
</dbReference>
<dbReference type="GO" id="GO:0030246">
    <property type="term" value="F:carbohydrate binding"/>
    <property type="evidence" value="ECO:0007669"/>
    <property type="project" value="InterPro"/>
</dbReference>
<gene>
    <name evidence="13" type="ORF">PRLR5076_25780</name>
</gene>
<keyword evidence="14" id="KW-1185">Reference proteome</keyword>
<dbReference type="InterPro" id="IPR006101">
    <property type="entry name" value="Glyco_hydro_2"/>
</dbReference>
<dbReference type="InterPro" id="IPR004199">
    <property type="entry name" value="B-gal_small/dom_5"/>
</dbReference>
<evidence type="ECO:0000256" key="6">
    <source>
        <dbReference type="ARBA" id="ARBA00022801"/>
    </source>
</evidence>
<accession>A0A9R1CBM7</accession>
<dbReference type="EMBL" id="BPUB01000002">
    <property type="protein sequence ID" value="GJG59727.1"/>
    <property type="molecule type" value="Genomic_DNA"/>
</dbReference>
<dbReference type="GeneID" id="72466230"/>
<dbReference type="PANTHER" id="PTHR46323">
    <property type="entry name" value="BETA-GALACTOSIDASE"/>
    <property type="match status" value="1"/>
</dbReference>
<dbReference type="InterPro" id="IPR013783">
    <property type="entry name" value="Ig-like_fold"/>
</dbReference>
<evidence type="ECO:0000256" key="9">
    <source>
        <dbReference type="ARBA" id="ARBA00032230"/>
    </source>
</evidence>
<dbReference type="InterPro" id="IPR023230">
    <property type="entry name" value="Glyco_hydro_2_CS"/>
</dbReference>
<name>A0A9R1CBM7_9BACT</name>
<dbReference type="InterPro" id="IPR006103">
    <property type="entry name" value="Glyco_hydro_2_cat"/>
</dbReference>
<dbReference type="EC" id="3.2.1.23" evidence="5 10"/>
<feature type="signal peptide" evidence="11">
    <location>
        <begin position="1"/>
        <end position="19"/>
    </location>
</feature>
<reference evidence="13" key="1">
    <citation type="journal article" date="2022" name="Int. J. Syst. Evol. Microbiol.">
        <title>Prevotella lacticifex sp. nov., isolated from the rumen of cows.</title>
        <authorList>
            <person name="Shinkai T."/>
            <person name="Ikeyama N."/>
            <person name="Kumagai M."/>
            <person name="Ohmori H."/>
            <person name="Sakamoto M."/>
            <person name="Ohkuma M."/>
            <person name="Mitsumori M."/>
        </authorList>
    </citation>
    <scope>NUCLEOTIDE SEQUENCE</scope>
    <source>
        <strain evidence="13">R5076</strain>
    </source>
</reference>
<dbReference type="SUPFAM" id="SSF74650">
    <property type="entry name" value="Galactose mutarotase-like"/>
    <property type="match status" value="1"/>
</dbReference>
<keyword evidence="11" id="KW-0732">Signal</keyword>
<comment type="cofactor">
    <cofactor evidence="2">
        <name>Ca(2+)</name>
        <dbReference type="ChEBI" id="CHEBI:29108"/>
    </cofactor>
</comment>
<dbReference type="Gene3D" id="2.60.40.10">
    <property type="entry name" value="Immunoglobulins"/>
    <property type="match status" value="1"/>
</dbReference>
<dbReference type="InterPro" id="IPR017853">
    <property type="entry name" value="GH"/>
</dbReference>
<keyword evidence="6 10" id="KW-0378">Hydrolase</keyword>
<dbReference type="GO" id="GO:0004565">
    <property type="term" value="F:beta-galactosidase activity"/>
    <property type="evidence" value="ECO:0007669"/>
    <property type="project" value="UniProtKB-EC"/>
</dbReference>
<evidence type="ECO:0000256" key="7">
    <source>
        <dbReference type="ARBA" id="ARBA00022837"/>
    </source>
</evidence>
<dbReference type="Pfam" id="PF00703">
    <property type="entry name" value="Glyco_hydro_2"/>
    <property type="match status" value="1"/>
</dbReference>
<evidence type="ECO:0000256" key="2">
    <source>
        <dbReference type="ARBA" id="ARBA00001913"/>
    </source>
</evidence>
<dbReference type="PRINTS" id="PR00132">
    <property type="entry name" value="GLHYDRLASE2"/>
</dbReference>
<dbReference type="Gene3D" id="2.70.98.10">
    <property type="match status" value="1"/>
</dbReference>
<dbReference type="Pfam" id="PF02837">
    <property type="entry name" value="Glyco_hydro_2_N"/>
    <property type="match status" value="1"/>
</dbReference>
<comment type="similarity">
    <text evidence="3 10">Belongs to the glycosyl hydrolase 2 family.</text>
</comment>
<dbReference type="Pfam" id="PF02836">
    <property type="entry name" value="Glyco_hydro_2_C"/>
    <property type="match status" value="1"/>
</dbReference>
<keyword evidence="8 10" id="KW-0326">Glycosidase</keyword>
<evidence type="ECO:0000256" key="11">
    <source>
        <dbReference type="SAM" id="SignalP"/>
    </source>
</evidence>
<dbReference type="RefSeq" id="WP_223928612.1">
    <property type="nucleotide sequence ID" value="NZ_BPTU01000002.1"/>
</dbReference>
<comment type="catalytic activity">
    <reaction evidence="1 10">
        <text>Hydrolysis of terminal non-reducing beta-D-galactose residues in beta-D-galactosides.</text>
        <dbReference type="EC" id="3.2.1.23"/>
    </reaction>
</comment>